<dbReference type="InterPro" id="IPR011993">
    <property type="entry name" value="PH-like_dom_sf"/>
</dbReference>
<reference evidence="7" key="1">
    <citation type="submission" date="2021-01" db="EMBL/GenBank/DDBJ databases">
        <authorList>
            <person name="Corre E."/>
            <person name="Pelletier E."/>
            <person name="Niang G."/>
            <person name="Scheremetjew M."/>
            <person name="Finn R."/>
            <person name="Kale V."/>
            <person name="Holt S."/>
            <person name="Cochrane G."/>
            <person name="Meng A."/>
            <person name="Brown T."/>
            <person name="Cohen L."/>
        </authorList>
    </citation>
    <scope>NUCLEOTIDE SEQUENCE</scope>
    <source>
        <strain evidence="7">RCC3387</strain>
    </source>
</reference>
<dbReference type="SMART" id="SM00744">
    <property type="entry name" value="RINGv"/>
    <property type="match status" value="1"/>
</dbReference>
<name>A0A7S2M1K6_9DINO</name>
<accession>A0A7S2M1K6</accession>
<keyword evidence="3" id="KW-0862">Zinc</keyword>
<dbReference type="SUPFAM" id="SSF50729">
    <property type="entry name" value="PH domain-like"/>
    <property type="match status" value="1"/>
</dbReference>
<keyword evidence="1" id="KW-0479">Metal-binding</keyword>
<dbReference type="Pfam" id="PF13639">
    <property type="entry name" value="zf-RING_2"/>
    <property type="match status" value="1"/>
</dbReference>
<dbReference type="InterPro" id="IPR011016">
    <property type="entry name" value="Znf_RING-CH"/>
</dbReference>
<feature type="compositionally biased region" description="Basic residues" evidence="5">
    <location>
        <begin position="238"/>
        <end position="248"/>
    </location>
</feature>
<organism evidence="7">
    <name type="scientific">Zooxanthella nutricula</name>
    <dbReference type="NCBI Taxonomy" id="1333877"/>
    <lineage>
        <taxon>Eukaryota</taxon>
        <taxon>Sar</taxon>
        <taxon>Alveolata</taxon>
        <taxon>Dinophyceae</taxon>
        <taxon>Peridiniales</taxon>
        <taxon>Peridiniales incertae sedis</taxon>
        <taxon>Zooxanthella</taxon>
    </lineage>
</organism>
<dbReference type="SUPFAM" id="SSF57850">
    <property type="entry name" value="RING/U-box"/>
    <property type="match status" value="1"/>
</dbReference>
<dbReference type="EMBL" id="HBGW01071413">
    <property type="protein sequence ID" value="CAD9621557.1"/>
    <property type="molecule type" value="Transcribed_RNA"/>
</dbReference>
<dbReference type="CDD" id="cd00821">
    <property type="entry name" value="PH"/>
    <property type="match status" value="1"/>
</dbReference>
<feature type="domain" description="RING-type" evidence="6">
    <location>
        <begin position="163"/>
        <end position="204"/>
    </location>
</feature>
<dbReference type="Gene3D" id="3.30.40.10">
    <property type="entry name" value="Zinc/RING finger domain, C3HC4 (zinc finger)"/>
    <property type="match status" value="1"/>
</dbReference>
<evidence type="ECO:0000256" key="2">
    <source>
        <dbReference type="ARBA" id="ARBA00022771"/>
    </source>
</evidence>
<dbReference type="Gene3D" id="2.30.29.30">
    <property type="entry name" value="Pleckstrin-homology domain (PH domain)/Phosphotyrosine-binding domain (PTB)"/>
    <property type="match status" value="1"/>
</dbReference>
<protein>
    <recommendedName>
        <fullName evidence="6">RING-type domain-containing protein</fullName>
    </recommendedName>
</protein>
<dbReference type="GO" id="GO:0061630">
    <property type="term" value="F:ubiquitin protein ligase activity"/>
    <property type="evidence" value="ECO:0007669"/>
    <property type="project" value="TreeGrafter"/>
</dbReference>
<keyword evidence="2 4" id="KW-0863">Zinc-finger</keyword>
<dbReference type="InterPro" id="IPR001841">
    <property type="entry name" value="Znf_RING"/>
</dbReference>
<feature type="compositionally biased region" description="Low complexity" evidence="5">
    <location>
        <begin position="225"/>
        <end position="235"/>
    </location>
</feature>
<dbReference type="GO" id="GO:0008270">
    <property type="term" value="F:zinc ion binding"/>
    <property type="evidence" value="ECO:0007669"/>
    <property type="project" value="UniProtKB-KW"/>
</dbReference>
<evidence type="ECO:0000256" key="1">
    <source>
        <dbReference type="ARBA" id="ARBA00022723"/>
    </source>
</evidence>
<dbReference type="SMART" id="SM00184">
    <property type="entry name" value="RING"/>
    <property type="match status" value="1"/>
</dbReference>
<dbReference type="PANTHER" id="PTHR45969">
    <property type="entry name" value="RING ZINC FINGER PROTEIN-RELATED"/>
    <property type="match status" value="1"/>
</dbReference>
<evidence type="ECO:0000313" key="7">
    <source>
        <dbReference type="EMBL" id="CAD9621557.1"/>
    </source>
</evidence>
<sequence>MPAVAPPPFVAYLWKQGYSSTGLTTEFRWRWRQVELKDGCLKWSAWEGTRAGGAGELVAKGMVNLSLTPCRITKLIGKTQFQLTPTSGRYKWRGVPAMQRQRTFVFDAVDSVASRDEWCQALSQHVQFGRAVFKELAVLGVPVAAAQPAELAEVLAHGSCKECPICLDEFDGEAALVRTPCDHFFHEACARRWLAARGRCPMCRKWLCATARARGLTPRERAAARRAPAQQGPERSPSRRRRYVAAPQ</sequence>
<evidence type="ECO:0000259" key="6">
    <source>
        <dbReference type="PROSITE" id="PS50089"/>
    </source>
</evidence>
<dbReference type="InterPro" id="IPR013083">
    <property type="entry name" value="Znf_RING/FYVE/PHD"/>
</dbReference>
<dbReference type="GO" id="GO:0016567">
    <property type="term" value="P:protein ubiquitination"/>
    <property type="evidence" value="ECO:0007669"/>
    <property type="project" value="TreeGrafter"/>
</dbReference>
<evidence type="ECO:0000256" key="3">
    <source>
        <dbReference type="ARBA" id="ARBA00022833"/>
    </source>
</evidence>
<evidence type="ECO:0000256" key="4">
    <source>
        <dbReference type="PROSITE-ProRule" id="PRU00175"/>
    </source>
</evidence>
<dbReference type="PROSITE" id="PS50089">
    <property type="entry name" value="ZF_RING_2"/>
    <property type="match status" value="1"/>
</dbReference>
<evidence type="ECO:0000256" key="5">
    <source>
        <dbReference type="SAM" id="MobiDB-lite"/>
    </source>
</evidence>
<gene>
    <name evidence="7" type="ORF">BRAN1462_LOCUS45549</name>
</gene>
<feature type="region of interest" description="Disordered" evidence="5">
    <location>
        <begin position="219"/>
        <end position="248"/>
    </location>
</feature>
<dbReference type="AlphaFoldDB" id="A0A7S2M1K6"/>
<dbReference type="PANTHER" id="PTHR45969:SF69">
    <property type="entry name" value="FINGER DOMAIN PROTEIN, PUTATIVE (AFU_ORTHOLOGUE AFUA_3G12190)-RELATED"/>
    <property type="match status" value="1"/>
</dbReference>
<proteinExistence type="predicted"/>